<gene>
    <name evidence="2" type="ORF">JJB79_11510</name>
</gene>
<name>A0ABS1Z7V2_9GAMM</name>
<keyword evidence="3" id="KW-1185">Reference proteome</keyword>
<evidence type="ECO:0000313" key="3">
    <source>
        <dbReference type="Proteomes" id="UP000809137"/>
    </source>
</evidence>
<feature type="transmembrane region" description="Helical" evidence="1">
    <location>
        <begin position="45"/>
        <end position="64"/>
    </location>
</feature>
<evidence type="ECO:0000256" key="1">
    <source>
        <dbReference type="SAM" id="Phobius"/>
    </source>
</evidence>
<proteinExistence type="predicted"/>
<dbReference type="EMBL" id="JAFCXS010000007">
    <property type="protein sequence ID" value="MBM0748040.1"/>
    <property type="molecule type" value="Genomic_DNA"/>
</dbReference>
<dbReference type="InterPro" id="IPR009885">
    <property type="entry name" value="DUF1435"/>
</dbReference>
<sequence length="94" mass="10330">MIAAMLAACGLWGVSWTMGKRLDSGWGILLPCTAMPLFALWEPGYAQWRAIMIVMLLLTLVMLFHQRLRHYILLPSCVALAGGITAASVNFHLG</sequence>
<dbReference type="Pfam" id="PF07256">
    <property type="entry name" value="DUF1435"/>
    <property type="match status" value="1"/>
</dbReference>
<comment type="caution">
    <text evidence="2">The sequence shown here is derived from an EMBL/GenBank/DDBJ whole genome shotgun (WGS) entry which is preliminary data.</text>
</comment>
<feature type="transmembrane region" description="Helical" evidence="1">
    <location>
        <begin position="71"/>
        <end position="93"/>
    </location>
</feature>
<dbReference type="Proteomes" id="UP000809137">
    <property type="component" value="Unassembled WGS sequence"/>
</dbReference>
<keyword evidence="1" id="KW-0812">Transmembrane</keyword>
<keyword evidence="1" id="KW-1133">Transmembrane helix</keyword>
<evidence type="ECO:0000313" key="2">
    <source>
        <dbReference type="EMBL" id="MBM0748040.1"/>
    </source>
</evidence>
<dbReference type="RefSeq" id="WP_203025572.1">
    <property type="nucleotide sequence ID" value="NZ_JAFCXS010000007.1"/>
</dbReference>
<organism evidence="2 3">
    <name type="scientific">Pantoea eucrina</name>
    <dbReference type="NCBI Taxonomy" id="472693"/>
    <lineage>
        <taxon>Bacteria</taxon>
        <taxon>Pseudomonadati</taxon>
        <taxon>Pseudomonadota</taxon>
        <taxon>Gammaproteobacteria</taxon>
        <taxon>Enterobacterales</taxon>
        <taxon>Erwiniaceae</taxon>
        <taxon>Pantoea</taxon>
    </lineage>
</organism>
<reference evidence="2 3" key="1">
    <citation type="submission" date="2021-01" db="EMBL/GenBank/DDBJ databases">
        <title>Complete genome sequence of Pantoea eucrina OB49, a heavy metal tolerant bacterium with PGPR potential isolated from wheat in Algeria.</title>
        <authorList>
            <person name="Lekired A."/>
            <person name="Ouzari I.H."/>
        </authorList>
    </citation>
    <scope>NUCLEOTIDE SEQUENCE [LARGE SCALE GENOMIC DNA]</scope>
    <source>
        <strain evidence="2 3">OB49</strain>
    </source>
</reference>
<keyword evidence="1" id="KW-0472">Membrane</keyword>
<protein>
    <submittedName>
        <fullName evidence="2">DUF1435 domain-containing protein</fullName>
    </submittedName>
</protein>
<accession>A0ABS1Z7V2</accession>